<organism evidence="2 3">
    <name type="scientific">Brassica carinata</name>
    <name type="common">Ethiopian mustard</name>
    <name type="synonym">Abyssinian cabbage</name>
    <dbReference type="NCBI Taxonomy" id="52824"/>
    <lineage>
        <taxon>Eukaryota</taxon>
        <taxon>Viridiplantae</taxon>
        <taxon>Streptophyta</taxon>
        <taxon>Embryophyta</taxon>
        <taxon>Tracheophyta</taxon>
        <taxon>Spermatophyta</taxon>
        <taxon>Magnoliopsida</taxon>
        <taxon>eudicotyledons</taxon>
        <taxon>Gunneridae</taxon>
        <taxon>Pentapetalae</taxon>
        <taxon>rosids</taxon>
        <taxon>malvids</taxon>
        <taxon>Brassicales</taxon>
        <taxon>Brassicaceae</taxon>
        <taxon>Brassiceae</taxon>
        <taxon>Brassica</taxon>
    </lineage>
</organism>
<feature type="region of interest" description="Disordered" evidence="1">
    <location>
        <begin position="17"/>
        <end position="40"/>
    </location>
</feature>
<comment type="caution">
    <text evidence="2">The sequence shown here is derived from an EMBL/GenBank/DDBJ whole genome shotgun (WGS) entry which is preliminary data.</text>
</comment>
<dbReference type="NCBIfam" id="TIGR01572">
    <property type="entry name" value="A_thl_para_3677"/>
    <property type="match status" value="1"/>
</dbReference>
<gene>
    <name evidence="2" type="ORF">Bca52824_002539</name>
</gene>
<accession>A0A8X8BAM7</accession>
<dbReference type="InterPro" id="IPR006462">
    <property type="entry name" value="MS5"/>
</dbReference>
<dbReference type="OrthoDB" id="1625419at2759"/>
<keyword evidence="3" id="KW-1185">Reference proteome</keyword>
<dbReference type="PANTHER" id="PTHR31260:SF41">
    <property type="entry name" value="CYSTATIN DOMAIN-CONTAINING PROTEIN"/>
    <property type="match status" value="1"/>
</dbReference>
<dbReference type="Pfam" id="PF04776">
    <property type="entry name" value="protein_MS5"/>
    <property type="match status" value="1"/>
</dbReference>
<proteinExistence type="predicted"/>
<evidence type="ECO:0000313" key="3">
    <source>
        <dbReference type="Proteomes" id="UP000886595"/>
    </source>
</evidence>
<protein>
    <submittedName>
        <fullName evidence="2">Uncharacterized protein</fullName>
    </submittedName>
</protein>
<dbReference type="PANTHER" id="PTHR31260">
    <property type="entry name" value="CYSTATIN/MONELLIN SUPERFAMILY PROTEIN"/>
    <property type="match status" value="1"/>
</dbReference>
<sequence>MEGVMSSMDLAREALKRKRELETSVDSPPPACTEHQETDPVKGAKGYNVYGSMNRTYDDVGVFNVPLTPTTILMGKAGLHSYNSHEGRSLLFKSVTRARARFPPMNYYVTMEAIDPDSSSPVTIEACVCHASSNNANLTLITTSCCIQGSKEDSSSWDEDGVDLLYRGVMPKWLDDGTEKHLKYYEVKESELQENEWLHIYAHVAAYSEWSNRVVDYFPLKIEKVMVQTMEHVEPNVNTFKSSSGIFYISFKTCGGLNCRGIIRQTMDGRPQHVCLEAVCEIDK</sequence>
<dbReference type="Proteomes" id="UP000886595">
    <property type="component" value="Unassembled WGS sequence"/>
</dbReference>
<evidence type="ECO:0000256" key="1">
    <source>
        <dbReference type="SAM" id="MobiDB-lite"/>
    </source>
</evidence>
<name>A0A8X8BAM7_BRACI</name>
<dbReference type="AlphaFoldDB" id="A0A8X8BAM7"/>
<dbReference type="EMBL" id="JAAMPC010000001">
    <property type="protein sequence ID" value="KAG2331359.1"/>
    <property type="molecule type" value="Genomic_DNA"/>
</dbReference>
<reference evidence="2 3" key="1">
    <citation type="submission" date="2020-02" db="EMBL/GenBank/DDBJ databases">
        <authorList>
            <person name="Ma Q."/>
            <person name="Huang Y."/>
            <person name="Song X."/>
            <person name="Pei D."/>
        </authorList>
    </citation>
    <scope>NUCLEOTIDE SEQUENCE [LARGE SCALE GENOMIC DNA]</scope>
    <source>
        <strain evidence="2">Sxm20200214</strain>
        <tissue evidence="2">Leaf</tissue>
    </source>
</reference>
<evidence type="ECO:0000313" key="2">
    <source>
        <dbReference type="EMBL" id="KAG2331359.1"/>
    </source>
</evidence>